<dbReference type="PANTHER" id="PTHR40980:SF4">
    <property type="entry name" value="TONB-DEPENDENT RECEPTOR-LIKE BETA-BARREL DOMAIN-CONTAINING PROTEIN"/>
    <property type="match status" value="1"/>
</dbReference>
<dbReference type="Gene3D" id="2.40.170.20">
    <property type="entry name" value="TonB-dependent receptor, beta-barrel domain"/>
    <property type="match status" value="1"/>
</dbReference>
<dbReference type="Pfam" id="PF07715">
    <property type="entry name" value="Plug"/>
    <property type="match status" value="1"/>
</dbReference>
<dbReference type="Proteomes" id="UP000798808">
    <property type="component" value="Unassembled WGS sequence"/>
</dbReference>
<keyword evidence="5" id="KW-0732">Signal</keyword>
<dbReference type="Gene3D" id="2.170.130.10">
    <property type="entry name" value="TonB-dependent receptor, plug domain"/>
    <property type="match status" value="1"/>
</dbReference>
<evidence type="ECO:0000313" key="9">
    <source>
        <dbReference type="Proteomes" id="UP000798808"/>
    </source>
</evidence>
<evidence type="ECO:0000256" key="3">
    <source>
        <dbReference type="ARBA" id="ARBA00023237"/>
    </source>
</evidence>
<sequence>MKQQFLLLLAFFAVTAAFAQRGDSQGAGQPPAVTGTVMDTESGTPLEYASVSLLKASDSTLIDGGITDANGKFTVKGRPEKYIVQVQFISYVSKSFNVTLEPGGKDLGVIKLSPDAETLEEVVITGEKSQMVMELDKRVFNVGQDLSNTGASAADILDNIPSVNVDIEGNVSLRGSGNVRVLINGKPSGLVGISSTDALRQLQGNLIERVEVVTNPSAKYEAQGNAGIINIILKKDNNDGVNGSFSANAGYPDNYGLSFNVNYRKKWMNLFANYGIDYRKSPGSGFANQIFYKEDTTYYTDIDRDRTRGGISNNFRFGSDFYLNDKNTITVAALYRISDEENETELFYTDYDINRNLVARTQRLDNELEDEENIEFSLNYTKTFSNEKHKLTADVQYRESSEVEDAEQRQGLVPLPGEVFEPDVFQQSLNDEFESNLLLQTDYVHPIGKNAKVEAGYRGSFRKIDNAYIVEQLEDGEFVMLEGFTNDFNYDENIHAVYAIYGNKINKFSYQVGLRTEITDITTELVQDDLKNDKNYTGLFPSAHVTYELKNQNSLQASYSRRLDRPGFWSLNPFSSFTDSRNIRAGNPDLDPEYTDAYEIGYLKNWNSASLFTSFYYRHSTGVIDRIRYVEDSITYAVPLNLNSRDAYGVEFTVSKDVGKWWKMNGSANFYRSATKGQYQEQDLSNDTYTMSARVTSKMTLFDAFDYQISGRYRAPQNSTQGRTKAFYMIDMGFSKDVFKGKGTIALNVRDLLNSRKWRWETDTEDLYQDSEFQWRARQVTATFTYRLKQKKTRERGNGERGGDFGGDDGF</sequence>
<gene>
    <name evidence="8" type="ORF">E1163_20090</name>
</gene>
<evidence type="ECO:0000259" key="6">
    <source>
        <dbReference type="Pfam" id="PF07715"/>
    </source>
</evidence>
<feature type="domain" description="Outer membrane protein beta-barrel" evidence="7">
    <location>
        <begin position="382"/>
        <end position="786"/>
    </location>
</feature>
<keyword evidence="2" id="KW-0472">Membrane</keyword>
<dbReference type="SUPFAM" id="SSF56935">
    <property type="entry name" value="Porins"/>
    <property type="match status" value="1"/>
</dbReference>
<evidence type="ECO:0000256" key="4">
    <source>
        <dbReference type="SAM" id="MobiDB-lite"/>
    </source>
</evidence>
<feature type="region of interest" description="Disordered" evidence="4">
    <location>
        <begin position="791"/>
        <end position="811"/>
    </location>
</feature>
<accession>A0ABW9RU87</accession>
<organism evidence="8 9">
    <name type="scientific">Fulvivirga kasyanovii</name>
    <dbReference type="NCBI Taxonomy" id="396812"/>
    <lineage>
        <taxon>Bacteria</taxon>
        <taxon>Pseudomonadati</taxon>
        <taxon>Bacteroidota</taxon>
        <taxon>Cytophagia</taxon>
        <taxon>Cytophagales</taxon>
        <taxon>Fulvivirgaceae</taxon>
        <taxon>Fulvivirga</taxon>
    </lineage>
</organism>
<dbReference type="Gene3D" id="2.60.40.1120">
    <property type="entry name" value="Carboxypeptidase-like, regulatory domain"/>
    <property type="match status" value="1"/>
</dbReference>
<feature type="signal peptide" evidence="5">
    <location>
        <begin position="1"/>
        <end position="19"/>
    </location>
</feature>
<evidence type="ECO:0000256" key="5">
    <source>
        <dbReference type="SAM" id="SignalP"/>
    </source>
</evidence>
<protein>
    <submittedName>
        <fullName evidence="8">TonB-dependent receptor</fullName>
    </submittedName>
</protein>
<dbReference type="EMBL" id="SMLW01000619">
    <property type="protein sequence ID" value="MTI27267.1"/>
    <property type="molecule type" value="Genomic_DNA"/>
</dbReference>
<dbReference type="InterPro" id="IPR012910">
    <property type="entry name" value="Plug_dom"/>
</dbReference>
<evidence type="ECO:0000313" key="8">
    <source>
        <dbReference type="EMBL" id="MTI27267.1"/>
    </source>
</evidence>
<name>A0ABW9RU87_9BACT</name>
<dbReference type="SUPFAM" id="SSF49464">
    <property type="entry name" value="Carboxypeptidase regulatory domain-like"/>
    <property type="match status" value="1"/>
</dbReference>
<dbReference type="InterPro" id="IPR041700">
    <property type="entry name" value="OMP_b-brl_3"/>
</dbReference>
<evidence type="ECO:0000256" key="2">
    <source>
        <dbReference type="ARBA" id="ARBA00023136"/>
    </source>
</evidence>
<dbReference type="InterPro" id="IPR036942">
    <property type="entry name" value="Beta-barrel_TonB_sf"/>
</dbReference>
<feature type="chain" id="PRO_5046284514" evidence="5">
    <location>
        <begin position="20"/>
        <end position="811"/>
    </location>
</feature>
<keyword evidence="8" id="KW-0675">Receptor</keyword>
<dbReference type="Pfam" id="PF13715">
    <property type="entry name" value="CarbopepD_reg_2"/>
    <property type="match status" value="1"/>
</dbReference>
<keyword evidence="9" id="KW-1185">Reference proteome</keyword>
<keyword evidence="3" id="KW-0998">Cell outer membrane</keyword>
<proteinExistence type="predicted"/>
<dbReference type="Pfam" id="PF14905">
    <property type="entry name" value="OMP_b-brl_3"/>
    <property type="match status" value="1"/>
</dbReference>
<comment type="caution">
    <text evidence="8">The sequence shown here is derived from an EMBL/GenBank/DDBJ whole genome shotgun (WGS) entry which is preliminary data.</text>
</comment>
<feature type="domain" description="TonB-dependent receptor plug" evidence="6">
    <location>
        <begin position="149"/>
        <end position="227"/>
    </location>
</feature>
<evidence type="ECO:0000256" key="1">
    <source>
        <dbReference type="ARBA" id="ARBA00004442"/>
    </source>
</evidence>
<reference evidence="8 9" key="1">
    <citation type="submission" date="2019-02" db="EMBL/GenBank/DDBJ databases">
        <authorList>
            <person name="Goldberg S.R."/>
            <person name="Haltli B.A."/>
            <person name="Correa H."/>
            <person name="Russell K.G."/>
        </authorList>
    </citation>
    <scope>NUCLEOTIDE SEQUENCE [LARGE SCALE GENOMIC DNA]</scope>
    <source>
        <strain evidence="8 9">JCM 16186</strain>
    </source>
</reference>
<dbReference type="InterPro" id="IPR008969">
    <property type="entry name" value="CarboxyPept-like_regulatory"/>
</dbReference>
<evidence type="ECO:0000259" key="7">
    <source>
        <dbReference type="Pfam" id="PF14905"/>
    </source>
</evidence>
<dbReference type="InterPro" id="IPR037066">
    <property type="entry name" value="Plug_dom_sf"/>
</dbReference>
<comment type="subcellular location">
    <subcellularLocation>
        <location evidence="1">Cell outer membrane</location>
    </subcellularLocation>
</comment>
<dbReference type="PANTHER" id="PTHR40980">
    <property type="entry name" value="PLUG DOMAIN-CONTAINING PROTEIN"/>
    <property type="match status" value="1"/>
</dbReference>
<dbReference type="RefSeq" id="WP_155174268.1">
    <property type="nucleotide sequence ID" value="NZ_BAAAFL010000005.1"/>
</dbReference>